<dbReference type="EMBL" id="KN838902">
    <property type="protein sequence ID" value="KIJ92547.1"/>
    <property type="molecule type" value="Genomic_DNA"/>
</dbReference>
<evidence type="ECO:0000256" key="1">
    <source>
        <dbReference type="SAM" id="SignalP"/>
    </source>
</evidence>
<evidence type="ECO:0000313" key="3">
    <source>
        <dbReference type="Proteomes" id="UP000054477"/>
    </source>
</evidence>
<evidence type="ECO:0008006" key="4">
    <source>
        <dbReference type="Google" id="ProtNLM"/>
    </source>
</evidence>
<reference evidence="3" key="2">
    <citation type="submission" date="2015-01" db="EMBL/GenBank/DDBJ databases">
        <title>Evolutionary Origins and Diversification of the Mycorrhizal Mutualists.</title>
        <authorList>
            <consortium name="DOE Joint Genome Institute"/>
            <consortium name="Mycorrhizal Genomics Consortium"/>
            <person name="Kohler A."/>
            <person name="Kuo A."/>
            <person name="Nagy L.G."/>
            <person name="Floudas D."/>
            <person name="Copeland A."/>
            <person name="Barry K.W."/>
            <person name="Cichocki N."/>
            <person name="Veneault-Fourrey C."/>
            <person name="LaButti K."/>
            <person name="Lindquist E.A."/>
            <person name="Lipzen A."/>
            <person name="Lundell T."/>
            <person name="Morin E."/>
            <person name="Murat C."/>
            <person name="Riley R."/>
            <person name="Ohm R."/>
            <person name="Sun H."/>
            <person name="Tunlid A."/>
            <person name="Henrissat B."/>
            <person name="Grigoriev I.V."/>
            <person name="Hibbett D.S."/>
            <person name="Martin F."/>
        </authorList>
    </citation>
    <scope>NUCLEOTIDE SEQUENCE [LARGE SCALE GENOMIC DNA]</scope>
    <source>
        <strain evidence="3">LaAM-08-1</strain>
    </source>
</reference>
<keyword evidence="1" id="KW-0732">Signal</keyword>
<sequence length="80" mass="9156">MPRLRRVKVNVQVCFLSLSLYLPFLCRSRSVPRENTDIHWVIRQQPSQSSRSLPSGDLGLGKGRNETELIECLEIMNGKT</sequence>
<feature type="chain" id="PRO_5002222709" description="Secreted protein" evidence="1">
    <location>
        <begin position="29"/>
        <end position="80"/>
    </location>
</feature>
<dbReference type="HOGENOM" id="CLU_2590135_0_0_1"/>
<protein>
    <recommendedName>
        <fullName evidence="4">Secreted protein</fullName>
    </recommendedName>
</protein>
<gene>
    <name evidence="2" type="ORF">K443DRAFT_685187</name>
</gene>
<feature type="signal peptide" evidence="1">
    <location>
        <begin position="1"/>
        <end position="28"/>
    </location>
</feature>
<keyword evidence="3" id="KW-1185">Reference proteome</keyword>
<proteinExistence type="predicted"/>
<name>A0A0C9X8A1_9AGAR</name>
<dbReference type="Proteomes" id="UP000054477">
    <property type="component" value="Unassembled WGS sequence"/>
</dbReference>
<organism evidence="2 3">
    <name type="scientific">Laccaria amethystina LaAM-08-1</name>
    <dbReference type="NCBI Taxonomy" id="1095629"/>
    <lineage>
        <taxon>Eukaryota</taxon>
        <taxon>Fungi</taxon>
        <taxon>Dikarya</taxon>
        <taxon>Basidiomycota</taxon>
        <taxon>Agaricomycotina</taxon>
        <taxon>Agaricomycetes</taxon>
        <taxon>Agaricomycetidae</taxon>
        <taxon>Agaricales</taxon>
        <taxon>Agaricineae</taxon>
        <taxon>Hydnangiaceae</taxon>
        <taxon>Laccaria</taxon>
    </lineage>
</organism>
<accession>A0A0C9X8A1</accession>
<reference evidence="2 3" key="1">
    <citation type="submission" date="2014-04" db="EMBL/GenBank/DDBJ databases">
        <authorList>
            <consortium name="DOE Joint Genome Institute"/>
            <person name="Kuo A."/>
            <person name="Kohler A."/>
            <person name="Nagy L.G."/>
            <person name="Floudas D."/>
            <person name="Copeland A."/>
            <person name="Barry K.W."/>
            <person name="Cichocki N."/>
            <person name="Veneault-Fourrey C."/>
            <person name="LaButti K."/>
            <person name="Lindquist E.A."/>
            <person name="Lipzen A."/>
            <person name="Lundell T."/>
            <person name="Morin E."/>
            <person name="Murat C."/>
            <person name="Sun H."/>
            <person name="Tunlid A."/>
            <person name="Henrissat B."/>
            <person name="Grigoriev I.V."/>
            <person name="Hibbett D.S."/>
            <person name="Martin F."/>
            <person name="Nordberg H.P."/>
            <person name="Cantor M.N."/>
            <person name="Hua S.X."/>
        </authorList>
    </citation>
    <scope>NUCLEOTIDE SEQUENCE [LARGE SCALE GENOMIC DNA]</scope>
    <source>
        <strain evidence="2 3">LaAM-08-1</strain>
    </source>
</reference>
<dbReference type="AlphaFoldDB" id="A0A0C9X8A1"/>
<evidence type="ECO:0000313" key="2">
    <source>
        <dbReference type="EMBL" id="KIJ92547.1"/>
    </source>
</evidence>